<dbReference type="PRINTS" id="PR01850">
    <property type="entry name" value="GROUCHOFAMLY"/>
</dbReference>
<dbReference type="InterPro" id="IPR019775">
    <property type="entry name" value="WD40_repeat_CS"/>
</dbReference>
<name>A0A0L7LSR9_OPEBR</name>
<feature type="compositionally biased region" description="Basic and acidic residues" evidence="5">
    <location>
        <begin position="76"/>
        <end position="89"/>
    </location>
</feature>
<dbReference type="Gene3D" id="2.130.10.10">
    <property type="entry name" value="YVTN repeat-like/Quinoprotein amine dehydrogenase"/>
    <property type="match status" value="2"/>
</dbReference>
<evidence type="ECO:0000256" key="4">
    <source>
        <dbReference type="PROSITE-ProRule" id="PRU00221"/>
    </source>
</evidence>
<dbReference type="InterPro" id="IPR009146">
    <property type="entry name" value="Groucho_enhance"/>
</dbReference>
<dbReference type="GO" id="GO:0003714">
    <property type="term" value="F:transcription corepressor activity"/>
    <property type="evidence" value="ECO:0007669"/>
    <property type="project" value="TreeGrafter"/>
</dbReference>
<accession>A0A0L7LSR9</accession>
<dbReference type="InterPro" id="IPR015943">
    <property type="entry name" value="WD40/YVTN_repeat-like_dom_sf"/>
</dbReference>
<dbReference type="STRING" id="104452.A0A0L7LSR9"/>
<dbReference type="GO" id="GO:0005634">
    <property type="term" value="C:nucleus"/>
    <property type="evidence" value="ECO:0007669"/>
    <property type="project" value="InterPro"/>
</dbReference>
<feature type="repeat" description="WD" evidence="4">
    <location>
        <begin position="368"/>
        <end position="399"/>
    </location>
</feature>
<reference evidence="6 7" key="1">
    <citation type="journal article" date="2015" name="Genome Biol. Evol.">
        <title>The genome of winter moth (Operophtera brumata) provides a genomic perspective on sexual dimorphism and phenology.</title>
        <authorList>
            <person name="Derks M.F."/>
            <person name="Smit S."/>
            <person name="Salis L."/>
            <person name="Schijlen E."/>
            <person name="Bossers A."/>
            <person name="Mateman C."/>
            <person name="Pijl A.S."/>
            <person name="de Ridder D."/>
            <person name="Groenen M.A."/>
            <person name="Visser M.E."/>
            <person name="Megens H.J."/>
        </authorList>
    </citation>
    <scope>NUCLEOTIDE SEQUENCE [LARGE SCALE GENOMIC DNA]</scope>
    <source>
        <strain evidence="6">WM2013NL</strain>
        <tissue evidence="6">Head and thorax</tissue>
    </source>
</reference>
<feature type="repeat" description="WD" evidence="4">
    <location>
        <begin position="292"/>
        <end position="333"/>
    </location>
</feature>
<sequence>EFNVYSEIPPLFMYTNEPRNSISPGEREKYRTRSPAEPDHKKLKKEEKDMGHELVVDDASEEPTSPHNGAPSPRENGLDKLQPKKEHPPHSPRSGTSSNASTPSAKKLDDKPSTPISKPVTPTSGASGAGSAGAPLKAAVKPPALQYPYLGNGAHDAYGLAGYSARAALAYEPLRPPIGPGGLAPIPGGKPHARQVSALAHGEVVCAVTVSSPTKYVYTGGKGCVKVWDISQPSKAPVSQLDCLRQLHKISEAASRRSHTHRGRRGVQPVHLGLGVTDPQDQGGAHTLVRQFQGHTDGASCIDISADGTKLWTGGLDNTVRSWDLREGRQLQQHDFSSQIFSLGYCPTGMENSNVEVLHAVKPDKYQLHLHESCVLSLKFASCGKWFVSTGKDNLLNAWRTPYGANDKYIVTGSGDKKATVYEVIY</sequence>
<proteinExistence type="inferred from homology"/>
<organism evidence="6 7">
    <name type="scientific">Operophtera brumata</name>
    <name type="common">Winter moth</name>
    <name type="synonym">Phalaena brumata</name>
    <dbReference type="NCBI Taxonomy" id="104452"/>
    <lineage>
        <taxon>Eukaryota</taxon>
        <taxon>Metazoa</taxon>
        <taxon>Ecdysozoa</taxon>
        <taxon>Arthropoda</taxon>
        <taxon>Hexapoda</taxon>
        <taxon>Insecta</taxon>
        <taxon>Pterygota</taxon>
        <taxon>Neoptera</taxon>
        <taxon>Endopterygota</taxon>
        <taxon>Lepidoptera</taxon>
        <taxon>Glossata</taxon>
        <taxon>Ditrysia</taxon>
        <taxon>Geometroidea</taxon>
        <taxon>Geometridae</taxon>
        <taxon>Larentiinae</taxon>
        <taxon>Operophtera</taxon>
    </lineage>
</organism>
<dbReference type="PANTHER" id="PTHR10814:SF21">
    <property type="entry name" value="PROTEIN GROUCHO"/>
    <property type="match status" value="1"/>
</dbReference>
<dbReference type="InterPro" id="IPR001680">
    <property type="entry name" value="WD40_rpt"/>
</dbReference>
<feature type="compositionally biased region" description="Basic and acidic residues" evidence="5">
    <location>
        <begin position="25"/>
        <end position="55"/>
    </location>
</feature>
<evidence type="ECO:0000256" key="3">
    <source>
        <dbReference type="ARBA" id="ARBA00022737"/>
    </source>
</evidence>
<comment type="caution">
    <text evidence="6">The sequence shown here is derived from an EMBL/GenBank/DDBJ whole genome shotgun (WGS) entry which is preliminary data.</text>
</comment>
<dbReference type="AlphaFoldDB" id="A0A0L7LSR9"/>
<dbReference type="PROSITE" id="PS50294">
    <property type="entry name" value="WD_REPEATS_REGION"/>
    <property type="match status" value="1"/>
</dbReference>
<evidence type="ECO:0000313" key="7">
    <source>
        <dbReference type="Proteomes" id="UP000037510"/>
    </source>
</evidence>
<keyword evidence="2 4" id="KW-0853">WD repeat</keyword>
<dbReference type="Proteomes" id="UP000037510">
    <property type="component" value="Unassembled WGS sequence"/>
</dbReference>
<dbReference type="EMBL" id="JTDY01000177">
    <property type="protein sequence ID" value="KOB78429.1"/>
    <property type="molecule type" value="Genomic_DNA"/>
</dbReference>
<keyword evidence="3" id="KW-0677">Repeat</keyword>
<dbReference type="InterPro" id="IPR036322">
    <property type="entry name" value="WD40_repeat_dom_sf"/>
</dbReference>
<dbReference type="PROSITE" id="PS50082">
    <property type="entry name" value="WD_REPEATS_2"/>
    <property type="match status" value="2"/>
</dbReference>
<dbReference type="GO" id="GO:0090090">
    <property type="term" value="P:negative regulation of canonical Wnt signaling pathway"/>
    <property type="evidence" value="ECO:0007669"/>
    <property type="project" value="TreeGrafter"/>
</dbReference>
<dbReference type="SUPFAM" id="SSF50978">
    <property type="entry name" value="WD40 repeat-like"/>
    <property type="match status" value="1"/>
</dbReference>
<dbReference type="PROSITE" id="PS00678">
    <property type="entry name" value="WD_REPEATS_1"/>
    <property type="match status" value="1"/>
</dbReference>
<gene>
    <name evidence="6" type="ORF">OBRU01_01771</name>
</gene>
<feature type="non-terminal residue" evidence="6">
    <location>
        <position position="1"/>
    </location>
</feature>
<evidence type="ECO:0000256" key="2">
    <source>
        <dbReference type="ARBA" id="ARBA00022574"/>
    </source>
</evidence>
<dbReference type="GO" id="GO:0005667">
    <property type="term" value="C:transcription regulator complex"/>
    <property type="evidence" value="ECO:0007669"/>
    <property type="project" value="TreeGrafter"/>
</dbReference>
<dbReference type="SMART" id="SM00320">
    <property type="entry name" value="WD40"/>
    <property type="match status" value="3"/>
</dbReference>
<keyword evidence="7" id="KW-1185">Reference proteome</keyword>
<dbReference type="Pfam" id="PF00400">
    <property type="entry name" value="WD40"/>
    <property type="match status" value="3"/>
</dbReference>
<feature type="compositionally biased region" description="Polar residues" evidence="5">
    <location>
        <begin position="93"/>
        <end position="104"/>
    </location>
</feature>
<evidence type="ECO:0000256" key="1">
    <source>
        <dbReference type="ARBA" id="ARBA00005969"/>
    </source>
</evidence>
<dbReference type="PANTHER" id="PTHR10814">
    <property type="entry name" value="TRANSDUCIN-LIKE ENHANCER PROTEIN"/>
    <property type="match status" value="1"/>
</dbReference>
<protein>
    <submittedName>
        <fullName evidence="6">Groucho</fullName>
    </submittedName>
</protein>
<evidence type="ECO:0000256" key="5">
    <source>
        <dbReference type="SAM" id="MobiDB-lite"/>
    </source>
</evidence>
<feature type="region of interest" description="Disordered" evidence="5">
    <location>
        <begin position="1"/>
        <end position="135"/>
    </location>
</feature>
<comment type="similarity">
    <text evidence="1">Belongs to the WD repeat Groucho/TLE family.</text>
</comment>
<feature type="compositionally biased region" description="Polar residues" evidence="5">
    <location>
        <begin position="114"/>
        <end position="123"/>
    </location>
</feature>
<evidence type="ECO:0000313" key="6">
    <source>
        <dbReference type="EMBL" id="KOB78429.1"/>
    </source>
</evidence>